<feature type="transmembrane region" description="Helical" evidence="1">
    <location>
        <begin position="66"/>
        <end position="87"/>
    </location>
</feature>
<feature type="transmembrane region" description="Helical" evidence="1">
    <location>
        <begin position="6"/>
        <end position="23"/>
    </location>
</feature>
<feature type="transmembrane region" description="Helical" evidence="1">
    <location>
        <begin position="30"/>
        <end position="46"/>
    </location>
</feature>
<reference evidence="2 3" key="1">
    <citation type="submission" date="2014-03" db="EMBL/GenBank/DDBJ databases">
        <title>Genomics of Bifidobacteria.</title>
        <authorList>
            <person name="Ventura M."/>
            <person name="Milani C."/>
            <person name="Lugli G.A."/>
        </authorList>
    </citation>
    <scope>NUCLEOTIDE SEQUENCE [LARGE SCALE GENOMIC DNA]</scope>
    <source>
        <strain evidence="2 3">JCM 13495</strain>
    </source>
</reference>
<dbReference type="STRING" id="356829.BITS_1476"/>
<feature type="transmembrane region" description="Helical" evidence="1">
    <location>
        <begin position="370"/>
        <end position="402"/>
    </location>
</feature>
<dbReference type="AlphaFoldDB" id="A0A087EGL6"/>
<feature type="transmembrane region" description="Helical" evidence="1">
    <location>
        <begin position="267"/>
        <end position="285"/>
    </location>
</feature>
<evidence type="ECO:0000256" key="1">
    <source>
        <dbReference type="SAM" id="Phobius"/>
    </source>
</evidence>
<feature type="transmembrane region" description="Helical" evidence="1">
    <location>
        <begin position="131"/>
        <end position="147"/>
    </location>
</feature>
<keyword evidence="1" id="KW-0472">Membrane</keyword>
<feature type="transmembrane region" description="Helical" evidence="1">
    <location>
        <begin position="154"/>
        <end position="175"/>
    </location>
</feature>
<feature type="transmembrane region" description="Helical" evidence="1">
    <location>
        <begin position="422"/>
        <end position="440"/>
    </location>
</feature>
<feature type="transmembrane region" description="Helical" evidence="1">
    <location>
        <begin position="339"/>
        <end position="358"/>
    </location>
</feature>
<sequence>MIGTWIMGILLIVTFVGFIAYAMRGGNLTVGFFVLSVLWTGVYYIGVLTGDNEPFNFIKDTFSQPALNYGGTAVQIIFGAWFGRVLVDTGIAASISNRTAQVGEKRPVLATILVALVTCLIFTSAYGVGSAIAVGVILFPIMARIGVPKKIAVSVFTLSIGAAMWVNSVLFVQFATFFEGYQSPDGQTVEWGNHYLSFGIVAMIIQMIAVILFILLNAKKIRNGEPYEVGDPNERVETKEVPVWTYIMPIVPVALSIFLKWEAVPSLLIATILTFLFTGNMKSLKGFVEKMNGTAKVAIGDIGGLLIMLFCLTMFQAAAIRVLSGFTPILGQFIPNNELVLALAVLILAPLALFRGPLELFGAGAATVTILLGLGVFNGWFLYALLVIPSTLGVSACFTQSWNMWSVEYLQLDAKTFLKTGVPVYWIASFFIMGAASLLLF</sequence>
<dbReference type="EMBL" id="JGZU01000006">
    <property type="protein sequence ID" value="KFJ06917.1"/>
    <property type="molecule type" value="Genomic_DNA"/>
</dbReference>
<protein>
    <submittedName>
        <fullName evidence="2">UIT8 family protein</fullName>
    </submittedName>
</protein>
<dbReference type="OrthoDB" id="1661999at2"/>
<gene>
    <name evidence="2" type="ORF">BITS_1476</name>
</gene>
<feature type="transmembrane region" description="Helical" evidence="1">
    <location>
        <begin position="297"/>
        <end position="319"/>
    </location>
</feature>
<accession>A0A087EGL6</accession>
<keyword evidence="1" id="KW-0812">Transmembrane</keyword>
<keyword evidence="3" id="KW-1185">Reference proteome</keyword>
<evidence type="ECO:0000313" key="3">
    <source>
        <dbReference type="Proteomes" id="UP000029080"/>
    </source>
</evidence>
<name>A0A087EGL6_9BIFI</name>
<evidence type="ECO:0000313" key="2">
    <source>
        <dbReference type="EMBL" id="KFJ06917.1"/>
    </source>
</evidence>
<comment type="caution">
    <text evidence="2">The sequence shown here is derived from an EMBL/GenBank/DDBJ whole genome shotgun (WGS) entry which is preliminary data.</text>
</comment>
<feature type="transmembrane region" description="Helical" evidence="1">
    <location>
        <begin position="108"/>
        <end position="125"/>
    </location>
</feature>
<dbReference type="Proteomes" id="UP000029080">
    <property type="component" value="Unassembled WGS sequence"/>
</dbReference>
<dbReference type="eggNOG" id="COG3069">
    <property type="taxonomic scope" value="Bacteria"/>
</dbReference>
<proteinExistence type="predicted"/>
<keyword evidence="1" id="KW-1133">Transmembrane helix</keyword>
<feature type="transmembrane region" description="Helical" evidence="1">
    <location>
        <begin position="195"/>
        <end position="216"/>
    </location>
</feature>
<organism evidence="2 3">
    <name type="scientific">Bifidobacterium tsurumiense</name>
    <dbReference type="NCBI Taxonomy" id="356829"/>
    <lineage>
        <taxon>Bacteria</taxon>
        <taxon>Bacillati</taxon>
        <taxon>Actinomycetota</taxon>
        <taxon>Actinomycetes</taxon>
        <taxon>Bifidobacteriales</taxon>
        <taxon>Bifidobacteriaceae</taxon>
        <taxon>Bifidobacterium</taxon>
    </lineage>
</organism>